<feature type="coiled-coil region" evidence="1">
    <location>
        <begin position="355"/>
        <end position="396"/>
    </location>
</feature>
<evidence type="ECO:0000256" key="1">
    <source>
        <dbReference type="SAM" id="Coils"/>
    </source>
</evidence>
<dbReference type="eggNOG" id="COG1196">
    <property type="taxonomic scope" value="Bacteria"/>
</dbReference>
<name>D5ETT3_XYLR2</name>
<reference evidence="2 3" key="1">
    <citation type="journal article" date="2010" name="Microb. Ecol.">
        <title>Comparative genome analysis of Prevotella ruminicola and Prevotella bryantii: insights into their environmental niche.</title>
        <authorList>
            <consortium name="North American Consortium for Rumen Bacteria"/>
            <person name="Purushe J."/>
            <person name="Fouts D.E."/>
            <person name="Morrison M."/>
            <person name="White B.A."/>
            <person name="Mackie R.I."/>
            <person name="Coutinho P.M."/>
            <person name="Henrissat B."/>
            <person name="Nelson K.E."/>
        </authorList>
    </citation>
    <scope>NUCLEOTIDE SEQUENCE [LARGE SCALE GENOMIC DNA]</scope>
    <source>
        <strain evidence="3">ATCC 19189 / JCM 8958 / 23</strain>
    </source>
</reference>
<dbReference type="InterPro" id="IPR027417">
    <property type="entry name" value="P-loop_NTPase"/>
</dbReference>
<feature type="coiled-coil region" evidence="1">
    <location>
        <begin position="799"/>
        <end position="880"/>
    </location>
</feature>
<protein>
    <recommendedName>
        <fullName evidence="4">Exonuclease SbcC</fullName>
    </recommendedName>
</protein>
<evidence type="ECO:0000313" key="3">
    <source>
        <dbReference type="Proteomes" id="UP000000927"/>
    </source>
</evidence>
<dbReference type="GeneID" id="31501299"/>
<dbReference type="Proteomes" id="UP000000927">
    <property type="component" value="Chromosome"/>
</dbReference>
<feature type="coiled-coil region" evidence="1">
    <location>
        <begin position="548"/>
        <end position="683"/>
    </location>
</feature>
<feature type="coiled-coil region" evidence="1">
    <location>
        <begin position="178"/>
        <end position="209"/>
    </location>
</feature>
<dbReference type="Gene3D" id="3.40.50.300">
    <property type="entry name" value="P-loop containing nucleotide triphosphate hydrolases"/>
    <property type="match status" value="2"/>
</dbReference>
<evidence type="ECO:0008006" key="4">
    <source>
        <dbReference type="Google" id="ProtNLM"/>
    </source>
</evidence>
<feature type="coiled-coil region" evidence="1">
    <location>
        <begin position="717"/>
        <end position="772"/>
    </location>
</feature>
<dbReference type="RefSeq" id="WP_013064595.1">
    <property type="nucleotide sequence ID" value="NC_014033.1"/>
</dbReference>
<organism evidence="2 3">
    <name type="scientific">Xylanibacter ruminicola (strain ATCC 19189 / DSM 19721 / CIP 105475 / JCM 8958 / 23)</name>
    <name type="common">Prevotella ruminicola</name>
    <dbReference type="NCBI Taxonomy" id="264731"/>
    <lineage>
        <taxon>Bacteria</taxon>
        <taxon>Pseudomonadati</taxon>
        <taxon>Bacteroidota</taxon>
        <taxon>Bacteroidia</taxon>
        <taxon>Bacteroidales</taxon>
        <taxon>Prevotellaceae</taxon>
        <taxon>Xylanibacter</taxon>
    </lineage>
</organism>
<dbReference type="HOGENOM" id="CLU_291317_0_0_10"/>
<dbReference type="PANTHER" id="PTHR32114">
    <property type="entry name" value="ABC TRANSPORTER ABCH.3"/>
    <property type="match status" value="1"/>
</dbReference>
<dbReference type="eggNOG" id="COG1120">
    <property type="taxonomic scope" value="Bacteria"/>
</dbReference>
<accession>D5ETT3</accession>
<proteinExistence type="predicted"/>
<dbReference type="PANTHER" id="PTHR32114:SF2">
    <property type="entry name" value="ABC TRANSPORTER ABCH.3"/>
    <property type="match status" value="1"/>
</dbReference>
<sequence>MKLKGIKIKAFRLFDDVELSFVNQRFADKGCANFVSVYAPNGFGKTSLFDAIEFGMTSNIRRLKLSNFSENMKNENRLSEFSSFIHNKKLPEEDIHIRLDIEGYKNGVVDRIISKDEEKSLLTGEGHNKFFSEAILSQDWFSEFLSVNNAETRFKLFMENFHESQDLLDYHSQLKTKLKSLALEKGALTRELNNLKKQLQNDIDEHIVERLDKMAADLNSLGVKLGWKQKIDADNLAKLAMEVDQKTGKENATKRQVDDALENCEKIEREYDGLIAVDHISEHLKAIGEIDKQISILRTQLNQIVRLKELLALVEKLGNERKDHVNGLTRLQKLVEKYPQYRELWTVIDTKKKEITACDNELITLAEQISKLEKERSSIEETRKKQKAQLDIVENKKKCLDTDYAKYQSCLKEISLKQKEKTELSGIIAEKKVSIDTKNKEMNRLRGIQQKVYGRKVDAEIEGFEEESKRVVVLSQRISGRDMEIAELTKSIDQQTAFQNQVSQLVNRSREMVSELKTGVCPLCGHDYANVEHLLRSIEDNKAVPKAVAQAIAKREELKEANKRDHQEREVWYQQFDKVIDEAVANAVQELNRLNGEQEKVNAALREADKVIRMNQEQVDGEYSRFKDLTKEQVEKQYAESKEMLAKEIHERDKSIEENDKALELLERKKKAKEGKRIEAQKVISETQNKEDYLEYQRILGNDTADDLTLHFWSSRIHDLKETIAQYDKQINEANAECKTLKEEQHADLSKEVALEEEYDKKNKEREILAERYFKTLRFLKKECKVAEITSDTAAGDIVQLFEENKTKLRQESALIEKKLTMLGEYLTMLGIARKYNQQQQVKKDIKEMKERISQSESNHEAVSDEIERLQQYLKDYVANFFQVDQIQRLYNTIDPHPEYKEIRFECDFSLTKPRLNVYMRNKTEGNDTIVPTLYFSTAQVNILSFCIFMAKALFAKTDDGQDVGCVFIDDPIQALDDINILSMIDLLRNVAFSLDRQIVMTTHDLNFFELLKKKMPKEKFNACYIRFKERGKFEMDGERDIVGEVRC</sequence>
<evidence type="ECO:0000313" key="2">
    <source>
        <dbReference type="EMBL" id="ADE82609.1"/>
    </source>
</evidence>
<feature type="coiled-coil region" evidence="1">
    <location>
        <begin position="250"/>
        <end position="277"/>
    </location>
</feature>
<gene>
    <name evidence="2" type="ordered locus">PRU_1745</name>
</gene>
<dbReference type="KEGG" id="pru:PRU_1745"/>
<keyword evidence="3" id="KW-1185">Reference proteome</keyword>
<dbReference type="STRING" id="264731.PRU_1745"/>
<dbReference type="EMBL" id="CP002006">
    <property type="protein sequence ID" value="ADE82609.1"/>
    <property type="molecule type" value="Genomic_DNA"/>
</dbReference>
<dbReference type="SUPFAM" id="SSF52540">
    <property type="entry name" value="P-loop containing nucleoside triphosphate hydrolases"/>
    <property type="match status" value="2"/>
</dbReference>
<keyword evidence="1" id="KW-0175">Coiled coil</keyword>
<dbReference type="AlphaFoldDB" id="D5ETT3"/>